<protein>
    <submittedName>
        <fullName evidence="1">YfbM family protein</fullName>
    </submittedName>
</protein>
<dbReference type="Proteomes" id="UP000664052">
    <property type="component" value="Unassembled WGS sequence"/>
</dbReference>
<gene>
    <name evidence="1" type="ORF">JYK02_16595</name>
</gene>
<name>A0ABS3DBW9_9BACT</name>
<proteinExistence type="predicted"/>
<comment type="caution">
    <text evidence="1">The sequence shown here is derived from an EMBL/GenBank/DDBJ whole genome shotgun (WGS) entry which is preliminary data.</text>
</comment>
<keyword evidence="2" id="KW-1185">Reference proteome</keyword>
<dbReference type="EMBL" id="JAFIMU010000007">
    <property type="protein sequence ID" value="MBN8229128.1"/>
    <property type="molecule type" value="Genomic_DNA"/>
</dbReference>
<organism evidence="1 2">
    <name type="scientific">Corallococcus macrosporus</name>
    <dbReference type="NCBI Taxonomy" id="35"/>
    <lineage>
        <taxon>Bacteria</taxon>
        <taxon>Pseudomonadati</taxon>
        <taxon>Myxococcota</taxon>
        <taxon>Myxococcia</taxon>
        <taxon>Myxococcales</taxon>
        <taxon>Cystobacterineae</taxon>
        <taxon>Myxococcaceae</taxon>
        <taxon>Corallococcus</taxon>
    </lineage>
</organism>
<dbReference type="SUPFAM" id="SSF111069">
    <property type="entry name" value="Hypothetical protein yfbM"/>
    <property type="match status" value="1"/>
</dbReference>
<evidence type="ECO:0000313" key="2">
    <source>
        <dbReference type="Proteomes" id="UP000664052"/>
    </source>
</evidence>
<dbReference type="Gene3D" id="3.40.1760.10">
    <property type="entry name" value="YfbM-like super family"/>
    <property type="match status" value="1"/>
</dbReference>
<dbReference type="InterPro" id="IPR015068">
    <property type="entry name" value="DUF1877"/>
</dbReference>
<evidence type="ECO:0000313" key="1">
    <source>
        <dbReference type="EMBL" id="MBN8229128.1"/>
    </source>
</evidence>
<dbReference type="InterPro" id="IPR035944">
    <property type="entry name" value="YfbM-like_sf"/>
</dbReference>
<dbReference type="Pfam" id="PF08974">
    <property type="entry name" value="DUF1877"/>
    <property type="match status" value="1"/>
</dbReference>
<reference evidence="1 2" key="1">
    <citation type="submission" date="2021-02" db="EMBL/GenBank/DDBJ databases">
        <title>De Novo genome assembly of isolated myxobacteria.</title>
        <authorList>
            <person name="Stevens D.C."/>
        </authorList>
    </citation>
    <scope>NUCLEOTIDE SEQUENCE [LARGE SCALE GENOMIC DNA]</scope>
    <source>
        <strain evidence="1 2">ATCC 29039</strain>
    </source>
</reference>
<dbReference type="RefSeq" id="WP_207052213.1">
    <property type="nucleotide sequence ID" value="NZ_JAFIMU010000007.1"/>
</dbReference>
<accession>A0ABS3DBW9</accession>
<sequence>MEMLCTLRSTTDTQRQALLKAPQALEPFLEDEEDFGDAKGAAFLELDIGEAWHGLQYLLTGTAWEGKPPLDFLVRGGEDVGDIPSDEGTARVFDAAAVKALAEALKKASVEDLRKRFDPARLQAEDIYPGTWDEEEPAEDVDPLEELLSYFVELQKFTAAVAKRGLCLLVHIG</sequence>